<name>Q8SVE7_ENCCU</name>
<keyword evidence="2" id="KW-1185">Reference proteome</keyword>
<dbReference type="AlphaFoldDB" id="Q8SVE7"/>
<dbReference type="RefSeq" id="NP_585772.1">
    <property type="nucleotide sequence ID" value="NM_001041394.1"/>
</dbReference>
<dbReference type="OMA" id="IICKFER"/>
<dbReference type="VEuPathDB" id="MicrosporidiaDB:ECU06_0160"/>
<proteinExistence type="predicted"/>
<gene>
    <name evidence="1" type="ordered locus">ECU06_0160</name>
</gene>
<dbReference type="HOGENOM" id="CLU_1594521_0_0_1"/>
<dbReference type="KEGG" id="ecu:ECU06_0160"/>
<dbReference type="OrthoDB" id="2192252at2759"/>
<organism evidence="1 2">
    <name type="scientific">Encephalitozoon cuniculi (strain GB-M1)</name>
    <name type="common">Microsporidian parasite</name>
    <dbReference type="NCBI Taxonomy" id="284813"/>
    <lineage>
        <taxon>Eukaryota</taxon>
        <taxon>Fungi</taxon>
        <taxon>Fungi incertae sedis</taxon>
        <taxon>Microsporidia</taxon>
        <taxon>Unikaryonidae</taxon>
        <taxon>Encephalitozoon</taxon>
    </lineage>
</organism>
<reference evidence="1 2" key="2">
    <citation type="journal article" date="2009" name="BMC Genomics">
        <title>Identification of transcriptional signals in Encephalitozoon cuniculi widespread among Microsporidia phylum: support for accurate structural genome annotation.</title>
        <authorList>
            <person name="Peyretaillade E."/>
            <person name="Goncalves O."/>
            <person name="Terrat S."/>
            <person name="Dugat-Bony E."/>
            <person name="Wincker P."/>
            <person name="Cornman R.S."/>
            <person name="Evans J.D."/>
            <person name="Delbac F."/>
            <person name="Peyret P."/>
        </authorList>
    </citation>
    <scope>NUCLEOTIDE SEQUENCE [LARGE SCALE GENOMIC DNA]</scope>
    <source>
        <strain evidence="1 2">GB-M1</strain>
    </source>
</reference>
<dbReference type="GeneID" id="859195"/>
<sequence>MKLEVEDIDEVMEQITRLAPPIHKEDHRFLNQLRQTIEKNTVVRPSPNLQRLAEKSDQRDLKILSLALLRRDLPLKARLEFSEYVERVKEKIKGLRRSAPEQEGQRARESSVFQYGSMMEDVTKVEESIPGIREKLKKAQGLIEDAFTRSSGKHLGPLEYAENFFSLI</sequence>
<reference evidence="1 2" key="1">
    <citation type="journal article" date="2001" name="Nature">
        <title>Genome sequence and gene compaction of the eukaryote parasite Encephalitozoon cuniculi.</title>
        <authorList>
            <person name="Katinka M.D."/>
            <person name="Duprat S."/>
            <person name="Cornillot E."/>
            <person name="Metenier G."/>
            <person name="Thomarat F."/>
            <person name="Prensier G."/>
            <person name="Barbe V."/>
            <person name="Peyretaillade E."/>
            <person name="Brottier P."/>
            <person name="Wincker P."/>
            <person name="Delbac F."/>
            <person name="El Alaoui H."/>
            <person name="Peyret P."/>
            <person name="Saurin W."/>
            <person name="Gouy M."/>
            <person name="Weissenbach J."/>
            <person name="Vivares C.P."/>
        </authorList>
    </citation>
    <scope>NUCLEOTIDE SEQUENCE [LARGE SCALE GENOMIC DNA]</scope>
    <source>
        <strain evidence="1 2">GB-M1</strain>
    </source>
</reference>
<protein>
    <submittedName>
        <fullName evidence="1">Uncharacterized protein</fullName>
    </submittedName>
</protein>
<dbReference type="Proteomes" id="UP000000819">
    <property type="component" value="Chromosome VI"/>
</dbReference>
<dbReference type="EMBL" id="AL590446">
    <property type="protein sequence ID" value="CAD25376.1"/>
    <property type="molecule type" value="Genomic_DNA"/>
</dbReference>
<evidence type="ECO:0000313" key="2">
    <source>
        <dbReference type="Proteomes" id="UP000000819"/>
    </source>
</evidence>
<dbReference type="InParanoid" id="Q8SVE7"/>
<accession>Q8SVE7</accession>
<evidence type="ECO:0000313" key="1">
    <source>
        <dbReference type="EMBL" id="CAD25376.1"/>
    </source>
</evidence>